<evidence type="ECO:0000313" key="3">
    <source>
        <dbReference type="EMBL" id="BBX10160.1"/>
    </source>
</evidence>
<organism evidence="3 4">
    <name type="scientific">Mycolicibacterium aichiense</name>
    <dbReference type="NCBI Taxonomy" id="1799"/>
    <lineage>
        <taxon>Bacteria</taxon>
        <taxon>Bacillati</taxon>
        <taxon>Actinomycetota</taxon>
        <taxon>Actinomycetes</taxon>
        <taxon>Mycobacteriales</taxon>
        <taxon>Mycobacteriaceae</taxon>
        <taxon>Mycolicibacterium</taxon>
    </lineage>
</organism>
<evidence type="ECO:0000256" key="1">
    <source>
        <dbReference type="SAM" id="Phobius"/>
    </source>
</evidence>
<dbReference type="InterPro" id="IPR012551">
    <property type="entry name" value="DUF1707_SHOCT-like"/>
</dbReference>
<accession>A0AAD1HSD2</accession>
<evidence type="ECO:0000259" key="2">
    <source>
        <dbReference type="Pfam" id="PF08044"/>
    </source>
</evidence>
<name>A0AAD1HSD2_9MYCO</name>
<keyword evidence="1" id="KW-0812">Transmembrane</keyword>
<dbReference type="KEGG" id="maic:MAIC_49630"/>
<proteinExistence type="predicted"/>
<dbReference type="AlphaFoldDB" id="A0AAD1HSD2"/>
<feature type="transmembrane region" description="Helical" evidence="1">
    <location>
        <begin position="89"/>
        <end position="110"/>
    </location>
</feature>
<dbReference type="Proteomes" id="UP000467327">
    <property type="component" value="Chromosome"/>
</dbReference>
<feature type="domain" description="DUF1707" evidence="2">
    <location>
        <begin position="13"/>
        <end position="64"/>
    </location>
</feature>
<reference evidence="3 4" key="1">
    <citation type="journal article" date="2019" name="Emerg. Microbes Infect.">
        <title>Comprehensive subspecies identification of 175 nontuberculous mycobacteria species based on 7547 genomic profiles.</title>
        <authorList>
            <person name="Matsumoto Y."/>
            <person name="Kinjo T."/>
            <person name="Motooka D."/>
            <person name="Nabeya D."/>
            <person name="Jung N."/>
            <person name="Uechi K."/>
            <person name="Horii T."/>
            <person name="Iida T."/>
            <person name="Fujita J."/>
            <person name="Nakamura S."/>
        </authorList>
    </citation>
    <scope>NUCLEOTIDE SEQUENCE [LARGE SCALE GENOMIC DNA]</scope>
    <source>
        <strain evidence="3 4">JCM 6376</strain>
    </source>
</reference>
<feature type="transmembrane region" description="Helical" evidence="1">
    <location>
        <begin position="116"/>
        <end position="136"/>
    </location>
</feature>
<keyword evidence="4" id="KW-1185">Reference proteome</keyword>
<keyword evidence="1" id="KW-0472">Membrane</keyword>
<protein>
    <recommendedName>
        <fullName evidence="2">DUF1707 domain-containing protein</fullName>
    </recommendedName>
</protein>
<evidence type="ECO:0000313" key="4">
    <source>
        <dbReference type="Proteomes" id="UP000467327"/>
    </source>
</evidence>
<dbReference type="Pfam" id="PF08044">
    <property type="entry name" value="DUF1707"/>
    <property type="match status" value="1"/>
</dbReference>
<dbReference type="EMBL" id="AP022561">
    <property type="protein sequence ID" value="BBX10160.1"/>
    <property type="molecule type" value="Genomic_DNA"/>
</dbReference>
<gene>
    <name evidence="3" type="ORF">MAIC_49630</name>
</gene>
<keyword evidence="1" id="KW-1133">Transmembrane helix</keyword>
<sequence>MSELDGMTTTVARVGDRDRENTAELLSHALAKGYIDLAEYDTRVQAAFAAQNAEEIRRVLADLPVDHLRRSDPRRVAARKQAARVSLRLHAAGYLAMVTIVVAVWSAVALTTGETAYFWPVWPILGGAIGLLGHVLPVRTFCR</sequence>